<comment type="subunit">
    <text evidence="8">Interacts with G-actin; ADP-actin form.</text>
</comment>
<feature type="domain" description="ADF-H" evidence="12">
    <location>
        <begin position="1"/>
        <end position="141"/>
    </location>
</feature>
<dbReference type="GO" id="GO:0051016">
    <property type="term" value="P:barbed-end actin filament capping"/>
    <property type="evidence" value="ECO:0007669"/>
    <property type="project" value="TreeGrafter"/>
</dbReference>
<dbReference type="Proteomes" id="UP000327044">
    <property type="component" value="Unassembled WGS sequence"/>
</dbReference>
<dbReference type="PANTHER" id="PTHR13759">
    <property type="entry name" value="TWINFILIN"/>
    <property type="match status" value="1"/>
</dbReference>
<accession>A0A1Y1MDA8</accession>
<dbReference type="OrthoDB" id="10006997at2759"/>
<dbReference type="GO" id="GO:0003785">
    <property type="term" value="F:actin monomer binding"/>
    <property type="evidence" value="ECO:0007669"/>
    <property type="project" value="TreeGrafter"/>
</dbReference>
<evidence type="ECO:0000256" key="7">
    <source>
        <dbReference type="ARBA" id="ARBA00023212"/>
    </source>
</evidence>
<feature type="region of interest" description="Disordered" evidence="11">
    <location>
        <begin position="321"/>
        <end position="344"/>
    </location>
</feature>
<proteinExistence type="inferred from homology"/>
<keyword evidence="6" id="KW-0009">Actin-binding</keyword>
<evidence type="ECO:0000313" key="15">
    <source>
        <dbReference type="Proteomes" id="UP000327044"/>
    </source>
</evidence>
<dbReference type="Pfam" id="PF00241">
    <property type="entry name" value="Cofilin_ADF"/>
    <property type="match status" value="2"/>
</dbReference>
<reference evidence="13" key="1">
    <citation type="journal article" date="2016" name="Sci. Rep.">
        <title>Molecular characterization of firefly nuptial gifts: a multi-omics approach sheds light on postcopulatory sexual selection.</title>
        <authorList>
            <person name="Al-Wathiqui N."/>
            <person name="Fallon T.R."/>
            <person name="South A."/>
            <person name="Weng J.K."/>
            <person name="Lewis S.M."/>
        </authorList>
    </citation>
    <scope>NUCLEOTIDE SEQUENCE</scope>
</reference>
<evidence type="ECO:0000313" key="14">
    <source>
        <dbReference type="EMBL" id="KAB0794776.1"/>
    </source>
</evidence>
<evidence type="ECO:0000256" key="9">
    <source>
        <dbReference type="ARBA" id="ARBA00056419"/>
    </source>
</evidence>
<dbReference type="GO" id="GO:0005938">
    <property type="term" value="C:cell cortex"/>
    <property type="evidence" value="ECO:0007669"/>
    <property type="project" value="UniProtKB-SubCell"/>
</dbReference>
<dbReference type="GO" id="GO:0051015">
    <property type="term" value="F:actin filament binding"/>
    <property type="evidence" value="ECO:0007669"/>
    <property type="project" value="TreeGrafter"/>
</dbReference>
<sequence>MSHQTGIKANNELKEFFGRCRDGSIRALKISICDEQLALATSVKDKRSYTWDKCFDQVVGSLVEENQPCYILYRLDTKSDLGYEWLFISWSPDTAPVREKMLYASTKATLKQEFGNAQIKEEIRGSIMSEVTLDGYYKFKKAAVAPAPLSSREEEIQEMKRNEVHTDYSITSKQQTLGGVTFPITSEAEAAILDMARNSYNYLQFRIDVEEEKIHLVTSENVNVDKLASKLPKDSPRYLLYNFKHTHEGDYMESIVFIYYMPGYSCSIKERMLYSSCSNPFTATIGSLGVEIAKKIEIDTDSELTEKNLYEEVHPTKNLHRPIFAKPKGPPGRGPKRMIKSQNS</sequence>
<organism evidence="13">
    <name type="scientific">Photinus pyralis</name>
    <name type="common">Common eastern firefly</name>
    <name type="synonym">Lampyris pyralis</name>
    <dbReference type="NCBI Taxonomy" id="7054"/>
    <lineage>
        <taxon>Eukaryota</taxon>
        <taxon>Metazoa</taxon>
        <taxon>Ecdysozoa</taxon>
        <taxon>Arthropoda</taxon>
        <taxon>Hexapoda</taxon>
        <taxon>Insecta</taxon>
        <taxon>Pterygota</taxon>
        <taxon>Neoptera</taxon>
        <taxon>Endopterygota</taxon>
        <taxon>Coleoptera</taxon>
        <taxon>Polyphaga</taxon>
        <taxon>Elateriformia</taxon>
        <taxon>Elateroidea</taxon>
        <taxon>Lampyridae</taxon>
        <taxon>Lampyrinae</taxon>
        <taxon>Photinus</taxon>
    </lineage>
</organism>
<evidence type="ECO:0000256" key="5">
    <source>
        <dbReference type="ARBA" id="ARBA00022737"/>
    </source>
</evidence>
<evidence type="ECO:0000256" key="11">
    <source>
        <dbReference type="SAM" id="MobiDB-lite"/>
    </source>
</evidence>
<feature type="compositionally biased region" description="Basic residues" evidence="11">
    <location>
        <begin position="334"/>
        <end position="344"/>
    </location>
</feature>
<dbReference type="EMBL" id="VVIM01000008">
    <property type="protein sequence ID" value="KAB0794776.1"/>
    <property type="molecule type" value="Genomic_DNA"/>
</dbReference>
<evidence type="ECO:0000259" key="12">
    <source>
        <dbReference type="PROSITE" id="PS51263"/>
    </source>
</evidence>
<evidence type="ECO:0000313" key="13">
    <source>
        <dbReference type="EMBL" id="JAV83792.1"/>
    </source>
</evidence>
<reference evidence="14" key="3">
    <citation type="submission" date="2019-08" db="EMBL/GenBank/DDBJ databases">
        <authorList>
            <consortium name="Photinus pyralis genome working group"/>
            <person name="Fallon T.R."/>
            <person name="Sander Lower S.E."/>
            <person name="Weng J.-K."/>
        </authorList>
    </citation>
    <scope>NUCLEOTIDE SEQUENCE</scope>
    <source>
        <strain evidence="14">1611_PpyrPB1</strain>
        <tissue evidence="14">Whole body</tissue>
    </source>
</reference>
<keyword evidence="7" id="KW-0206">Cytoskeleton</keyword>
<comment type="subcellular location">
    <subcellularLocation>
        <location evidence="2">Cytoplasm</location>
        <location evidence="2">Cell cortex</location>
    </subcellularLocation>
    <subcellularLocation>
        <location evidence="1">Cytoplasm</location>
        <location evidence="1">Cytoskeleton</location>
    </subcellularLocation>
</comment>
<comment type="similarity">
    <text evidence="3">Belongs to the actin-binding proteins ADF family. Twinfilin subfamily.</text>
</comment>
<dbReference type="AlphaFoldDB" id="A0A1Y1MDA8"/>
<reference evidence="14 15" key="2">
    <citation type="journal article" date="2018" name="Elife">
        <title>Firefly genomes illuminate parallel origins of bioluminescence in beetles.</title>
        <authorList>
            <person name="Fallon T.R."/>
            <person name="Lower S.E."/>
            <person name="Chang C.H."/>
            <person name="Bessho-Uehara M."/>
            <person name="Martin G.J."/>
            <person name="Bewick A.J."/>
            <person name="Behringer M."/>
            <person name="Debat H.J."/>
            <person name="Wong I."/>
            <person name="Day J.C."/>
            <person name="Suvorov A."/>
            <person name="Silva C.J."/>
            <person name="Stanger-Hall K.F."/>
            <person name="Hall D.W."/>
            <person name="Schmitz R.J."/>
            <person name="Nelson D.R."/>
            <person name="Lewis S.M."/>
            <person name="Shigenobu S."/>
            <person name="Bybee S.M."/>
            <person name="Larracuente A.M."/>
            <person name="Oba Y."/>
            <person name="Weng J.K."/>
        </authorList>
    </citation>
    <scope>NUCLEOTIDE SEQUENCE [LARGE SCALE GENOMIC DNA]</scope>
    <source>
        <strain evidence="14">1611_PpyrPB1</strain>
        <tissue evidence="14">Whole body</tissue>
    </source>
</reference>
<dbReference type="InterPro" id="IPR002108">
    <property type="entry name" value="ADF-H"/>
</dbReference>
<evidence type="ECO:0000256" key="3">
    <source>
        <dbReference type="ARBA" id="ARBA00009557"/>
    </source>
</evidence>
<evidence type="ECO:0000256" key="2">
    <source>
        <dbReference type="ARBA" id="ARBA00004544"/>
    </source>
</evidence>
<dbReference type="EMBL" id="GEZM01034446">
    <property type="protein sequence ID" value="JAV83792.1"/>
    <property type="molecule type" value="Transcribed_RNA"/>
</dbReference>
<dbReference type="GO" id="GO:0005884">
    <property type="term" value="C:actin filament"/>
    <property type="evidence" value="ECO:0007669"/>
    <property type="project" value="TreeGrafter"/>
</dbReference>
<keyword evidence="15" id="KW-1185">Reference proteome</keyword>
<dbReference type="InParanoid" id="A0A1Y1MDA8"/>
<dbReference type="InterPro" id="IPR028458">
    <property type="entry name" value="Twinfilin"/>
</dbReference>
<evidence type="ECO:0000256" key="8">
    <source>
        <dbReference type="ARBA" id="ARBA00038532"/>
    </source>
</evidence>
<dbReference type="FunFam" id="3.40.20.10:FF:000042">
    <property type="entry name" value="Actin depolymerizing protein"/>
    <property type="match status" value="1"/>
</dbReference>
<protein>
    <recommendedName>
        <fullName evidence="10">Twinfilin</fullName>
    </recommendedName>
</protein>
<name>A0A1Y1MDA8_PHOPY</name>
<evidence type="ECO:0000256" key="10">
    <source>
        <dbReference type="ARBA" id="ARBA00069496"/>
    </source>
</evidence>
<evidence type="ECO:0000256" key="4">
    <source>
        <dbReference type="ARBA" id="ARBA00022490"/>
    </source>
</evidence>
<feature type="domain" description="ADF-H" evidence="12">
    <location>
        <begin position="179"/>
        <end position="314"/>
    </location>
</feature>
<dbReference type="Gene3D" id="3.40.20.10">
    <property type="entry name" value="Severin"/>
    <property type="match status" value="2"/>
</dbReference>
<dbReference type="GO" id="GO:0010591">
    <property type="term" value="P:regulation of lamellipodium assembly"/>
    <property type="evidence" value="ECO:0007669"/>
    <property type="project" value="TreeGrafter"/>
</dbReference>
<dbReference type="FunCoup" id="A0A1Y1MDA8">
    <property type="interactions" value="991"/>
</dbReference>
<evidence type="ECO:0000256" key="6">
    <source>
        <dbReference type="ARBA" id="ARBA00023203"/>
    </source>
</evidence>
<dbReference type="CDD" id="cd11285">
    <property type="entry name" value="ADF_Twf-N_like"/>
    <property type="match status" value="1"/>
</dbReference>
<keyword evidence="5" id="KW-0677">Repeat</keyword>
<dbReference type="PANTHER" id="PTHR13759:SF1">
    <property type="entry name" value="TWINFILIN"/>
    <property type="match status" value="1"/>
</dbReference>
<comment type="function">
    <text evidence="9">Actin-binding protein involved in motile and morphological processes. Inhibits actin polymerization, likely by sequestering G-actin.</text>
</comment>
<gene>
    <name evidence="14" type="ORF">PPYR_11615</name>
</gene>
<dbReference type="PROSITE" id="PS51263">
    <property type="entry name" value="ADF_H"/>
    <property type="match status" value="2"/>
</dbReference>
<keyword evidence="4" id="KW-0963">Cytoplasm</keyword>
<dbReference type="GO" id="GO:0010976">
    <property type="term" value="P:positive regulation of neuron projection development"/>
    <property type="evidence" value="ECO:0007669"/>
    <property type="project" value="TreeGrafter"/>
</dbReference>
<dbReference type="InterPro" id="IPR029006">
    <property type="entry name" value="ADF-H/Gelsolin-like_dom_sf"/>
</dbReference>
<dbReference type="SUPFAM" id="SSF55753">
    <property type="entry name" value="Actin depolymerizing proteins"/>
    <property type="match status" value="2"/>
</dbReference>
<dbReference type="GO" id="GO:0030016">
    <property type="term" value="C:myofibril"/>
    <property type="evidence" value="ECO:0007669"/>
    <property type="project" value="TreeGrafter"/>
</dbReference>
<dbReference type="FunFam" id="3.40.20.10:FF:000007">
    <property type="entry name" value="Twinfilin-1 isoform 1"/>
    <property type="match status" value="1"/>
</dbReference>
<evidence type="ECO:0000256" key="1">
    <source>
        <dbReference type="ARBA" id="ARBA00004245"/>
    </source>
</evidence>
<dbReference type="SMART" id="SM00102">
    <property type="entry name" value="ADF"/>
    <property type="match status" value="2"/>
</dbReference>
<dbReference type="GO" id="GO:0030042">
    <property type="term" value="P:actin filament depolymerization"/>
    <property type="evidence" value="ECO:0007669"/>
    <property type="project" value="TreeGrafter"/>
</dbReference>
<dbReference type="CDD" id="cd11284">
    <property type="entry name" value="ADF_Twf-C_like"/>
    <property type="match status" value="1"/>
</dbReference>